<evidence type="ECO:0000313" key="2">
    <source>
        <dbReference type="Proteomes" id="UP000002705"/>
    </source>
</evidence>
<name>Q39L77_BURL3</name>
<dbReference type="Proteomes" id="UP000002705">
    <property type="component" value="Chromosome 1"/>
</dbReference>
<sequence>MSMLGDNKTTPAQAKALNELIGLVGDRHVGGRTLCCLIGGQGSGKTWLAEHISSLDKFGLVRYVSVNDIILDLLAKDPMFGDVFDFNATTIAADLKRYGNKFRKAVHDLAAEQLLPEGLTILDHLELVFALGMDPMTTWYNDAVGNRRILLVLTGRMAGQLCRCGQYTLTRGDQPIVELEG</sequence>
<dbReference type="KEGG" id="bur:Bcep18194_A3187"/>
<dbReference type="AlphaFoldDB" id="Q39L77"/>
<accession>Q39L77</accession>
<protein>
    <submittedName>
        <fullName evidence="1">Uncharacterized protein</fullName>
    </submittedName>
</protein>
<dbReference type="EMBL" id="CP000151">
    <property type="protein sequence ID" value="ABB06789.1"/>
    <property type="molecule type" value="Genomic_DNA"/>
</dbReference>
<proteinExistence type="predicted"/>
<evidence type="ECO:0000313" key="1">
    <source>
        <dbReference type="EMBL" id="ABB06789.1"/>
    </source>
</evidence>
<reference evidence="1" key="1">
    <citation type="submission" date="2009-01" db="EMBL/GenBank/DDBJ databases">
        <title>Complete sequence of chromosome 1 of Burkholderia sp. 383.</title>
        <authorList>
            <consortium name="US DOE Joint Genome Institute"/>
            <person name="Copeland A."/>
            <person name="Lucas S."/>
            <person name="Lapidus A."/>
            <person name="Barry K."/>
            <person name="Detter J.C."/>
            <person name="Glavina T."/>
            <person name="Hammon N."/>
            <person name="Israni S."/>
            <person name="Pitluck S."/>
            <person name="Chain P."/>
            <person name="Malfatti S."/>
            <person name="Shin M."/>
            <person name="Vergez L."/>
            <person name="Schmutz J."/>
            <person name="Larimer F."/>
            <person name="Land M."/>
            <person name="Kyrpides N."/>
            <person name="Lykidis A."/>
            <person name="Richardson P."/>
        </authorList>
    </citation>
    <scope>NUCLEOTIDE SEQUENCE</scope>
    <source>
        <strain evidence="1">383</strain>
    </source>
</reference>
<gene>
    <name evidence="1" type="ordered locus">Bcep18194_A3187</name>
</gene>
<dbReference type="PATRIC" id="fig|482957.22.peg.6"/>
<keyword evidence="2" id="KW-1185">Reference proteome</keyword>
<organism evidence="1 2">
    <name type="scientific">Burkholderia lata (strain ATCC 17760 / DSM 23089 / LMG 22485 / NCIMB 9086 / R18194 / 383)</name>
    <dbReference type="NCBI Taxonomy" id="482957"/>
    <lineage>
        <taxon>Bacteria</taxon>
        <taxon>Pseudomonadati</taxon>
        <taxon>Pseudomonadota</taxon>
        <taxon>Betaproteobacteria</taxon>
        <taxon>Burkholderiales</taxon>
        <taxon>Burkholderiaceae</taxon>
        <taxon>Burkholderia</taxon>
        <taxon>Burkholderia cepacia complex</taxon>
    </lineage>
</organism>
<dbReference type="HOGENOM" id="CLU_1486408_0_0_4"/>